<dbReference type="PROSITE" id="PS50873">
    <property type="entry name" value="PEROXIDASE_4"/>
    <property type="match status" value="1"/>
</dbReference>
<dbReference type="PANTHER" id="PTHR31388">
    <property type="entry name" value="PEROXIDASE 72-RELATED"/>
    <property type="match status" value="1"/>
</dbReference>
<evidence type="ECO:0000256" key="9">
    <source>
        <dbReference type="ARBA" id="ARBA00022723"/>
    </source>
</evidence>
<dbReference type="InterPro" id="IPR010255">
    <property type="entry name" value="Haem_peroxidase_sf"/>
</dbReference>
<evidence type="ECO:0000256" key="2">
    <source>
        <dbReference type="ARBA" id="ARBA00002322"/>
    </source>
</evidence>
<keyword evidence="22" id="KW-1185">Reference proteome</keyword>
<evidence type="ECO:0000259" key="20">
    <source>
        <dbReference type="PROSITE" id="PS50873"/>
    </source>
</evidence>
<reference evidence="21 22" key="1">
    <citation type="submission" date="2022-03" db="EMBL/GenBank/DDBJ databases">
        <authorList>
            <person name="Nunn A."/>
            <person name="Chopra R."/>
            <person name="Nunn A."/>
            <person name="Contreras Garrido A."/>
        </authorList>
    </citation>
    <scope>NUCLEOTIDE SEQUENCE [LARGE SCALE GENOMIC DNA]</scope>
</reference>
<evidence type="ECO:0000256" key="3">
    <source>
        <dbReference type="ARBA" id="ARBA00004116"/>
    </source>
</evidence>
<comment type="cofactor">
    <cofactor evidence="16 19">
        <name>Ca(2+)</name>
        <dbReference type="ChEBI" id="CHEBI:29108"/>
    </cofactor>
    <text evidence="16 19">Binds 2 calcium ions per subunit.</text>
</comment>
<evidence type="ECO:0000256" key="7">
    <source>
        <dbReference type="ARBA" id="ARBA00022559"/>
    </source>
</evidence>
<evidence type="ECO:0000256" key="16">
    <source>
        <dbReference type="PIRSR" id="PIRSR600823-3"/>
    </source>
</evidence>
<evidence type="ECO:0000256" key="4">
    <source>
        <dbReference type="ARBA" id="ARBA00006873"/>
    </source>
</evidence>
<dbReference type="PROSITE" id="PS00435">
    <property type="entry name" value="PEROXIDASE_1"/>
    <property type="match status" value="1"/>
</dbReference>
<keyword evidence="8 19" id="KW-0349">Heme</keyword>
<comment type="function">
    <text evidence="2">Removal of H(2)O(2), oxidation of toxic reductants, biosynthesis and degradation of lignin, suberization, auxin catabolism, response to environmental stresses such as wounding, pathogen attack and oxidative stress. These functions might be dependent on each isozyme/isoform in each plant tissue.</text>
</comment>
<keyword evidence="9 16" id="KW-0479">Metal-binding</keyword>
<dbReference type="InterPro" id="IPR002016">
    <property type="entry name" value="Haem_peroxidase"/>
</dbReference>
<keyword evidence="6 19" id="KW-0964">Secreted</keyword>
<proteinExistence type="inferred from homology"/>
<feature type="binding site" description="axial binding residue" evidence="16">
    <location>
        <position position="194"/>
    </location>
    <ligand>
        <name>heme b</name>
        <dbReference type="ChEBI" id="CHEBI:60344"/>
    </ligand>
    <ligandPart>
        <name>Fe</name>
        <dbReference type="ChEBI" id="CHEBI:18248"/>
    </ligandPart>
</feature>
<dbReference type="GO" id="GO:0140825">
    <property type="term" value="F:lactoperoxidase activity"/>
    <property type="evidence" value="ECO:0007669"/>
    <property type="project" value="UniProtKB-EC"/>
</dbReference>
<organism evidence="21 22">
    <name type="scientific">Thlaspi arvense</name>
    <name type="common">Field penny-cress</name>
    <dbReference type="NCBI Taxonomy" id="13288"/>
    <lineage>
        <taxon>Eukaryota</taxon>
        <taxon>Viridiplantae</taxon>
        <taxon>Streptophyta</taxon>
        <taxon>Embryophyta</taxon>
        <taxon>Tracheophyta</taxon>
        <taxon>Spermatophyta</taxon>
        <taxon>Magnoliopsida</taxon>
        <taxon>eudicotyledons</taxon>
        <taxon>Gunneridae</taxon>
        <taxon>Pentapetalae</taxon>
        <taxon>rosids</taxon>
        <taxon>malvids</taxon>
        <taxon>Brassicales</taxon>
        <taxon>Brassicaceae</taxon>
        <taxon>Thlaspideae</taxon>
        <taxon>Thlaspi</taxon>
    </lineage>
</organism>
<evidence type="ECO:0000256" key="13">
    <source>
        <dbReference type="ARBA" id="ARBA00023157"/>
    </source>
</evidence>
<comment type="caution">
    <text evidence="21">The sequence shown here is derived from an EMBL/GenBank/DDBJ whole genome shotgun (WGS) entry which is preliminary data.</text>
</comment>
<feature type="binding site" evidence="16">
    <location>
        <position position="89"/>
    </location>
    <ligand>
        <name>Ca(2+)</name>
        <dbReference type="ChEBI" id="CHEBI:29108"/>
        <label>1</label>
    </ligand>
</feature>
<dbReference type="GO" id="GO:0005576">
    <property type="term" value="C:extracellular region"/>
    <property type="evidence" value="ECO:0007669"/>
    <property type="project" value="UniProtKB-SubCell"/>
</dbReference>
<feature type="disulfide bond" evidence="18">
    <location>
        <begin position="39"/>
        <end position="116"/>
    </location>
</feature>
<dbReference type="SUPFAM" id="SSF48113">
    <property type="entry name" value="Heme-dependent peroxidases"/>
    <property type="match status" value="1"/>
</dbReference>
<dbReference type="InterPro" id="IPR000823">
    <property type="entry name" value="Peroxidase_pln"/>
</dbReference>
<keyword evidence="19" id="KW-0376">Hydrogen peroxide</keyword>
<dbReference type="InterPro" id="IPR019793">
    <property type="entry name" value="Peroxidases_heam-ligand_BS"/>
</dbReference>
<keyword evidence="7 19" id="KW-0575">Peroxidase</keyword>
<keyword evidence="12 16" id="KW-0408">Iron</keyword>
<feature type="binding site" evidence="16">
    <location>
        <position position="245"/>
    </location>
    <ligand>
        <name>Ca(2+)</name>
        <dbReference type="ChEBI" id="CHEBI:29108"/>
        <label>2</label>
    </ligand>
</feature>
<feature type="disulfide bond" evidence="18">
    <location>
        <begin position="122"/>
        <end position="319"/>
    </location>
</feature>
<dbReference type="GO" id="GO:0006979">
    <property type="term" value="P:response to oxidative stress"/>
    <property type="evidence" value="ECO:0007669"/>
    <property type="project" value="UniProtKB-UniRule"/>
</dbReference>
<dbReference type="GO" id="GO:0020037">
    <property type="term" value="F:heme binding"/>
    <property type="evidence" value="ECO:0007669"/>
    <property type="project" value="UniProtKB-UniRule"/>
</dbReference>
<feature type="binding site" evidence="16">
    <location>
        <position position="76"/>
    </location>
    <ligand>
        <name>Ca(2+)</name>
        <dbReference type="ChEBI" id="CHEBI:29108"/>
        <label>1</label>
    </ligand>
</feature>
<dbReference type="GO" id="GO:0042744">
    <property type="term" value="P:hydrogen peroxide catabolic process"/>
    <property type="evidence" value="ECO:0007669"/>
    <property type="project" value="UniProtKB-KW"/>
</dbReference>
<feature type="binding site" evidence="15">
    <location>
        <position position="164"/>
    </location>
    <ligand>
        <name>substrate</name>
    </ligand>
</feature>
<comment type="similarity">
    <text evidence="4">Belongs to the peroxidase family. Ascorbate peroxidase subfamily.</text>
</comment>
<evidence type="ECO:0000256" key="19">
    <source>
        <dbReference type="RuleBase" id="RU362060"/>
    </source>
</evidence>
<keyword evidence="10 16" id="KW-0106">Calcium</keyword>
<dbReference type="Proteomes" id="UP000836841">
    <property type="component" value="Unassembled WGS sequence"/>
</dbReference>
<gene>
    <name evidence="21" type="ORF">TAV2_LOCUS4839</name>
</gene>
<comment type="catalytic activity">
    <reaction evidence="1 19">
        <text>2 a phenolic donor + H2O2 = 2 a phenolic radical donor + 2 H2O</text>
        <dbReference type="Rhea" id="RHEA:56136"/>
        <dbReference type="ChEBI" id="CHEBI:15377"/>
        <dbReference type="ChEBI" id="CHEBI:16240"/>
        <dbReference type="ChEBI" id="CHEBI:139520"/>
        <dbReference type="ChEBI" id="CHEBI:139521"/>
        <dbReference type="EC" id="1.11.1.7"/>
    </reaction>
</comment>
<feature type="site" description="Transition state stabilizer" evidence="17">
    <location>
        <position position="66"/>
    </location>
</feature>
<evidence type="ECO:0000256" key="10">
    <source>
        <dbReference type="ARBA" id="ARBA00022837"/>
    </source>
</evidence>
<dbReference type="EC" id="1.11.1.7" evidence="5 19"/>
<dbReference type="EMBL" id="CAJVSB020000209">
    <property type="protein sequence ID" value="CAH2042868.1"/>
    <property type="molecule type" value="Genomic_DNA"/>
</dbReference>
<feature type="binding site" evidence="16">
    <location>
        <position position="195"/>
    </location>
    <ligand>
        <name>Ca(2+)</name>
        <dbReference type="ChEBI" id="CHEBI:29108"/>
        <label>2</label>
    </ligand>
</feature>
<comment type="cofactor">
    <cofactor evidence="16 19">
        <name>heme b</name>
        <dbReference type="ChEBI" id="CHEBI:60344"/>
    </cofactor>
    <text evidence="16 19">Binds 1 heme b (iron(II)-protoporphyrin IX) group per subunit.</text>
</comment>
<feature type="disulfide bond" evidence="18">
    <location>
        <begin position="72"/>
        <end position="77"/>
    </location>
</feature>
<feature type="binding site" evidence="16">
    <location>
        <position position="71"/>
    </location>
    <ligand>
        <name>Ca(2+)</name>
        <dbReference type="ChEBI" id="CHEBI:29108"/>
        <label>1</label>
    </ligand>
</feature>
<accession>A0AAU9RHT0</accession>
<feature type="signal peptide" evidence="19">
    <location>
        <begin position="1"/>
        <end position="27"/>
    </location>
</feature>
<feature type="binding site" evidence="16">
    <location>
        <position position="74"/>
    </location>
    <ligand>
        <name>Ca(2+)</name>
        <dbReference type="ChEBI" id="CHEBI:29108"/>
        <label>1</label>
    </ligand>
</feature>
<protein>
    <recommendedName>
        <fullName evidence="5 19">Peroxidase</fullName>
        <ecNumber evidence="5 19">1.11.1.7</ecNumber>
    </recommendedName>
</protein>
<evidence type="ECO:0000256" key="6">
    <source>
        <dbReference type="ARBA" id="ARBA00022525"/>
    </source>
</evidence>
<dbReference type="FunFam" id="1.10.520.10:FF:000009">
    <property type="entry name" value="Peroxidase"/>
    <property type="match status" value="1"/>
</dbReference>
<evidence type="ECO:0000256" key="5">
    <source>
        <dbReference type="ARBA" id="ARBA00012313"/>
    </source>
</evidence>
<evidence type="ECO:0000256" key="1">
    <source>
        <dbReference type="ARBA" id="ARBA00000189"/>
    </source>
</evidence>
<keyword evidence="13 18" id="KW-1015">Disulfide bond</keyword>
<feature type="binding site" evidence="16">
    <location>
        <position position="237"/>
    </location>
    <ligand>
        <name>Ca(2+)</name>
        <dbReference type="ChEBI" id="CHEBI:29108"/>
        <label>2</label>
    </ligand>
</feature>
<comment type="similarity">
    <text evidence="19">Belongs to the peroxidase family. Classical plant (class III) peroxidase subfamily.</text>
</comment>
<evidence type="ECO:0000256" key="17">
    <source>
        <dbReference type="PIRSR" id="PIRSR600823-4"/>
    </source>
</evidence>
<dbReference type="PANTHER" id="PTHR31388:SF6">
    <property type="entry name" value="PEROXIDASE"/>
    <property type="match status" value="1"/>
</dbReference>
<sequence>MNMSSSSFTASSILLTYCFLLSCLVSSSQLATDYYSTTCPNLLKIVREEVQNALRTEMRMAASLLRLHYLDCFVNGCDASVLLDGRDSEKFAVPNLNSARGFEVVDKIKSAVESSCRGVVTCADILAIAARDAVVLSGGKHWKVELGRRDGVVANQTAANTEIPSPSASLDAITSKFVSLGLSLTDMVVLSGGHTIGLARCASLSNRLYNLTDPDVASDLKTRCPADGDGNNTVPLDRNSRDLFDNHYYKNLVSGKGLLQYDQMLYSSASGEAASATKALVERYSNDLNVFLDDFAISMVKMGRISPLTGYNGQIRKNCRVINN</sequence>
<dbReference type="CDD" id="cd00693">
    <property type="entry name" value="secretory_peroxidase"/>
    <property type="match status" value="1"/>
</dbReference>
<dbReference type="PRINTS" id="PR00458">
    <property type="entry name" value="PEROXIDASE"/>
</dbReference>
<dbReference type="PRINTS" id="PR00461">
    <property type="entry name" value="PLPEROXIDASE"/>
</dbReference>
<dbReference type="Gene3D" id="1.10.420.10">
    <property type="entry name" value="Peroxidase, domain 2"/>
    <property type="match status" value="1"/>
</dbReference>
<evidence type="ECO:0000256" key="18">
    <source>
        <dbReference type="PIRSR" id="PIRSR600823-5"/>
    </source>
</evidence>
<evidence type="ECO:0000313" key="21">
    <source>
        <dbReference type="EMBL" id="CAH2042868.1"/>
    </source>
</evidence>
<dbReference type="GO" id="GO:0046872">
    <property type="term" value="F:metal ion binding"/>
    <property type="evidence" value="ECO:0007669"/>
    <property type="project" value="UniProtKB-UniRule"/>
</dbReference>
<keyword evidence="14" id="KW-0325">Glycoprotein</keyword>
<feature type="binding site" evidence="16">
    <location>
        <position position="80"/>
    </location>
    <ligand>
        <name>Ca(2+)</name>
        <dbReference type="ChEBI" id="CHEBI:29108"/>
        <label>1</label>
    </ligand>
</feature>
<evidence type="ECO:0000256" key="8">
    <source>
        <dbReference type="ARBA" id="ARBA00022617"/>
    </source>
</evidence>
<evidence type="ECO:0000256" key="15">
    <source>
        <dbReference type="PIRSR" id="PIRSR600823-2"/>
    </source>
</evidence>
<comment type="subcellular location">
    <subcellularLocation>
        <location evidence="19">Secreted</location>
    </subcellularLocation>
    <subcellularLocation>
        <location evidence="3">Vacuole</location>
    </subcellularLocation>
</comment>
<dbReference type="AlphaFoldDB" id="A0AAU9RHT0"/>
<feature type="disulfide bond" evidence="18">
    <location>
        <begin position="201"/>
        <end position="224"/>
    </location>
</feature>
<dbReference type="FunFam" id="1.10.420.10:FF:000001">
    <property type="entry name" value="Peroxidase"/>
    <property type="match status" value="1"/>
</dbReference>
<evidence type="ECO:0000313" key="22">
    <source>
        <dbReference type="Proteomes" id="UP000836841"/>
    </source>
</evidence>
<feature type="domain" description="Plant heme peroxidase family profile" evidence="20">
    <location>
        <begin position="29"/>
        <end position="323"/>
    </location>
</feature>
<dbReference type="InterPro" id="IPR033905">
    <property type="entry name" value="Secretory_peroxidase"/>
</dbReference>
<evidence type="ECO:0000256" key="14">
    <source>
        <dbReference type="ARBA" id="ARBA00023180"/>
    </source>
</evidence>
<dbReference type="Pfam" id="PF00141">
    <property type="entry name" value="peroxidase"/>
    <property type="match status" value="1"/>
</dbReference>
<dbReference type="GO" id="GO:0005773">
    <property type="term" value="C:vacuole"/>
    <property type="evidence" value="ECO:0007669"/>
    <property type="project" value="UniProtKB-SubCell"/>
</dbReference>
<dbReference type="Gene3D" id="1.10.520.10">
    <property type="match status" value="1"/>
</dbReference>
<feature type="binding site" evidence="16">
    <location>
        <position position="78"/>
    </location>
    <ligand>
        <name>Ca(2+)</name>
        <dbReference type="ChEBI" id="CHEBI:29108"/>
        <label>1</label>
    </ligand>
</feature>
<keyword evidence="11 19" id="KW-0560">Oxidoreductase</keyword>
<feature type="chain" id="PRO_5043094308" description="Peroxidase" evidence="19">
    <location>
        <begin position="28"/>
        <end position="324"/>
    </location>
</feature>
<evidence type="ECO:0000256" key="12">
    <source>
        <dbReference type="ARBA" id="ARBA00023004"/>
    </source>
</evidence>
<evidence type="ECO:0000256" key="11">
    <source>
        <dbReference type="ARBA" id="ARBA00023002"/>
    </source>
</evidence>
<keyword evidence="19" id="KW-0732">Signal</keyword>
<name>A0AAU9RHT0_THLAR</name>